<organism evidence="1 2">
    <name type="scientific">Emiliania huxleyi (strain CCMP1516)</name>
    <dbReference type="NCBI Taxonomy" id="280463"/>
    <lineage>
        <taxon>Eukaryota</taxon>
        <taxon>Haptista</taxon>
        <taxon>Haptophyta</taxon>
        <taxon>Prymnesiophyceae</taxon>
        <taxon>Isochrysidales</taxon>
        <taxon>Noelaerhabdaceae</taxon>
        <taxon>Emiliania</taxon>
    </lineage>
</organism>
<dbReference type="AlphaFoldDB" id="A0A0D3J760"/>
<protein>
    <submittedName>
        <fullName evidence="1">Uncharacterized protein</fullName>
    </submittedName>
</protein>
<reference evidence="2" key="1">
    <citation type="journal article" date="2013" name="Nature">
        <title>Pan genome of the phytoplankton Emiliania underpins its global distribution.</title>
        <authorList>
            <person name="Read B.A."/>
            <person name="Kegel J."/>
            <person name="Klute M.J."/>
            <person name="Kuo A."/>
            <person name="Lefebvre S.C."/>
            <person name="Maumus F."/>
            <person name="Mayer C."/>
            <person name="Miller J."/>
            <person name="Monier A."/>
            <person name="Salamov A."/>
            <person name="Young J."/>
            <person name="Aguilar M."/>
            <person name="Claverie J.M."/>
            <person name="Frickenhaus S."/>
            <person name="Gonzalez K."/>
            <person name="Herman E.K."/>
            <person name="Lin Y.C."/>
            <person name="Napier J."/>
            <person name="Ogata H."/>
            <person name="Sarno A.F."/>
            <person name="Shmutz J."/>
            <person name="Schroeder D."/>
            <person name="de Vargas C."/>
            <person name="Verret F."/>
            <person name="von Dassow P."/>
            <person name="Valentin K."/>
            <person name="Van de Peer Y."/>
            <person name="Wheeler G."/>
            <person name="Dacks J.B."/>
            <person name="Delwiche C.F."/>
            <person name="Dyhrman S.T."/>
            <person name="Glockner G."/>
            <person name="John U."/>
            <person name="Richards T."/>
            <person name="Worden A.Z."/>
            <person name="Zhang X."/>
            <person name="Grigoriev I.V."/>
            <person name="Allen A.E."/>
            <person name="Bidle K."/>
            <person name="Borodovsky M."/>
            <person name="Bowler C."/>
            <person name="Brownlee C."/>
            <person name="Cock J.M."/>
            <person name="Elias M."/>
            <person name="Gladyshev V.N."/>
            <person name="Groth M."/>
            <person name="Guda C."/>
            <person name="Hadaegh A."/>
            <person name="Iglesias-Rodriguez M.D."/>
            <person name="Jenkins J."/>
            <person name="Jones B.M."/>
            <person name="Lawson T."/>
            <person name="Leese F."/>
            <person name="Lindquist E."/>
            <person name="Lobanov A."/>
            <person name="Lomsadze A."/>
            <person name="Malik S.B."/>
            <person name="Marsh M.E."/>
            <person name="Mackinder L."/>
            <person name="Mock T."/>
            <person name="Mueller-Roeber B."/>
            <person name="Pagarete A."/>
            <person name="Parker M."/>
            <person name="Probert I."/>
            <person name="Quesneville H."/>
            <person name="Raines C."/>
            <person name="Rensing S.A."/>
            <person name="Riano-Pachon D.M."/>
            <person name="Richier S."/>
            <person name="Rokitta S."/>
            <person name="Shiraiwa Y."/>
            <person name="Soanes D.M."/>
            <person name="van der Giezen M."/>
            <person name="Wahlund T.M."/>
            <person name="Williams B."/>
            <person name="Wilson W."/>
            <person name="Wolfe G."/>
            <person name="Wurch L.L."/>
        </authorList>
    </citation>
    <scope>NUCLEOTIDE SEQUENCE</scope>
</reference>
<dbReference type="RefSeq" id="XP_005771774.1">
    <property type="nucleotide sequence ID" value="XM_005771717.1"/>
</dbReference>
<sequence length="176" mass="18739">GALRGEEAREEGGYDRAAARKGELVRREEAAWAALAGQCRACLAARRLAEEVAALREALDQKLAEQAECGVSVARCDAAIEAVEVRLAASAGAAELRSKLDALEQAGALILDALADCRAAQRRHGDAVVQGEAEAGRLQLEVKGLQDQRARLELEALCVKLDGDEDVALQQQVLEQ</sequence>
<dbReference type="PaxDb" id="2903-EOD19345"/>
<dbReference type="EnsemblProtists" id="EOD19345">
    <property type="protein sequence ID" value="EOD19345"/>
    <property type="gene ID" value="EMIHUDRAFT_255661"/>
</dbReference>
<keyword evidence="2" id="KW-1185">Reference proteome</keyword>
<dbReference type="HOGENOM" id="CLU_1529093_0_0_1"/>
<reference evidence="1" key="2">
    <citation type="submission" date="2024-10" db="UniProtKB">
        <authorList>
            <consortium name="EnsemblProtists"/>
        </authorList>
    </citation>
    <scope>IDENTIFICATION</scope>
</reference>
<dbReference type="Proteomes" id="UP000013827">
    <property type="component" value="Unassembled WGS sequence"/>
</dbReference>
<evidence type="ECO:0000313" key="1">
    <source>
        <dbReference type="EnsemblProtists" id="EOD19345"/>
    </source>
</evidence>
<dbReference type="KEGG" id="ehx:EMIHUDRAFT_255661"/>
<accession>A0A0D3J760</accession>
<dbReference type="GeneID" id="17264892"/>
<evidence type="ECO:0000313" key="2">
    <source>
        <dbReference type="Proteomes" id="UP000013827"/>
    </source>
</evidence>
<proteinExistence type="predicted"/>
<name>A0A0D3J760_EMIH1</name>